<reference evidence="1 2" key="1">
    <citation type="journal article" date="2022" name="Int. J. Syst. Evol. Microbiol.">
        <title>Neobacillus kokaensis sp. nov., isolated from soil.</title>
        <authorList>
            <person name="Yuki K."/>
            <person name="Matsubara H."/>
            <person name="Yamaguchi S."/>
        </authorList>
    </citation>
    <scope>NUCLEOTIDE SEQUENCE [LARGE SCALE GENOMIC DNA]</scope>
    <source>
        <strain evidence="1 2">LOB 377</strain>
    </source>
</reference>
<evidence type="ECO:0000313" key="1">
    <source>
        <dbReference type="EMBL" id="GHH97451.1"/>
    </source>
</evidence>
<protein>
    <recommendedName>
        <fullName evidence="3">Asparagine synthetase domain-containing protein</fullName>
    </recommendedName>
</protein>
<evidence type="ECO:0000313" key="2">
    <source>
        <dbReference type="Proteomes" id="UP000637074"/>
    </source>
</evidence>
<name>A0ABQ3N895_9BACI</name>
<dbReference type="EMBL" id="BNDS01000003">
    <property type="protein sequence ID" value="GHH97451.1"/>
    <property type="molecule type" value="Genomic_DNA"/>
</dbReference>
<accession>A0ABQ3N895</accession>
<sequence length="636" mass="73620">MYYRICLKKKIKVKKYSLLKQEGRITTLFRDCPAIVFSENKYDQLSNFRIYDGCYFIPSSKAFNTKNEIIDISGSGVYKSKFITKGSDVYDITSDLSSELIGKNIRGSLTIYVINKVENKASIITDPLSGGIVFYFQSEAVTVFSNSIYSIKSILNALDIPLKKSMDYLNELVGTGNGGFFDSSYEEIKALKPFQYVEAWNHSFTIKDYLWKQQFFTPVTNYNEEIEIAVEEIKNNITAVSNYENGAHKIAHLTGGFDSRLVLSSILNINSSDNYHFFCSDQFELTDRLIAERLSTEFNLTMTEYPGYNTLKTPSTLEEEYLLPMEFSGGILSAGIHGNYKKTTDIILSGGYGECFRSFFGSRLAEHNTNILSLLPKLWGNVFFNENDDDSLFSANFKNKLSKKIRHIFDEAKDNGIRQDAYLDYLYTRIRNRYYIGFQSHSWSEFASRFDPLYSLSAIRCALTLPQELRSANIVGIDIMSQLYKDLIELPFDREIFNENYIRYREKPNVREFSSIDKPKFGLSELIYGKELNRNIVATPEQKEKANRLKAHLWQVVEIKRVQQKTLELISSMPSSQVASLFNRKILYRLLKNDLNNRVHIRTVFHIYSILLWYFNKEKVDDNYLKDKNIWTIGNI</sequence>
<organism evidence="1 2">
    <name type="scientific">Neobacillus kokaensis</name>
    <dbReference type="NCBI Taxonomy" id="2759023"/>
    <lineage>
        <taxon>Bacteria</taxon>
        <taxon>Bacillati</taxon>
        <taxon>Bacillota</taxon>
        <taxon>Bacilli</taxon>
        <taxon>Bacillales</taxon>
        <taxon>Bacillaceae</taxon>
        <taxon>Neobacillus</taxon>
    </lineage>
</organism>
<dbReference type="Proteomes" id="UP000637074">
    <property type="component" value="Unassembled WGS sequence"/>
</dbReference>
<evidence type="ECO:0008006" key="3">
    <source>
        <dbReference type="Google" id="ProtNLM"/>
    </source>
</evidence>
<comment type="caution">
    <text evidence="1">The sequence shown here is derived from an EMBL/GenBank/DDBJ whole genome shotgun (WGS) entry which is preliminary data.</text>
</comment>
<dbReference type="RefSeq" id="WP_191270333.1">
    <property type="nucleotide sequence ID" value="NZ_BNDS01000003.1"/>
</dbReference>
<gene>
    <name evidence="1" type="ORF">AM1BK_09940</name>
</gene>
<proteinExistence type="predicted"/>
<keyword evidence="2" id="KW-1185">Reference proteome</keyword>